<gene>
    <name evidence="2" type="ORF">HaLaN_26024</name>
</gene>
<organism evidence="2 3">
    <name type="scientific">Haematococcus lacustris</name>
    <name type="common">Green alga</name>
    <name type="synonym">Haematococcus pluvialis</name>
    <dbReference type="NCBI Taxonomy" id="44745"/>
    <lineage>
        <taxon>Eukaryota</taxon>
        <taxon>Viridiplantae</taxon>
        <taxon>Chlorophyta</taxon>
        <taxon>core chlorophytes</taxon>
        <taxon>Chlorophyceae</taxon>
        <taxon>CS clade</taxon>
        <taxon>Chlamydomonadales</taxon>
        <taxon>Haematococcaceae</taxon>
        <taxon>Haematococcus</taxon>
    </lineage>
</organism>
<comment type="caution">
    <text evidence="2">The sequence shown here is derived from an EMBL/GenBank/DDBJ whole genome shotgun (WGS) entry which is preliminary data.</text>
</comment>
<evidence type="ECO:0000256" key="1">
    <source>
        <dbReference type="SAM" id="Phobius"/>
    </source>
</evidence>
<dbReference type="AlphaFoldDB" id="A0A6A0A595"/>
<accession>A0A6A0A595</accession>
<dbReference type="EMBL" id="BLLF01003566">
    <property type="protein sequence ID" value="GFH27662.1"/>
    <property type="molecule type" value="Genomic_DNA"/>
</dbReference>
<feature type="transmembrane region" description="Helical" evidence="1">
    <location>
        <begin position="44"/>
        <end position="64"/>
    </location>
</feature>
<keyword evidence="1" id="KW-0472">Membrane</keyword>
<keyword evidence="1" id="KW-1133">Transmembrane helix</keyword>
<proteinExistence type="predicted"/>
<sequence length="124" mass="14005">MIPTARYTMLSDPAGEILFKAMLAPEVLSSLSWAEVALGISLRYLVPLLLHFTLVAGFFLAIILNPYSRLRMLASKDPGVPQDVSRMWRWQLQRMGPAKAPPNHHIDKIIDLCLLLQPVRSWVV</sequence>
<keyword evidence="1" id="KW-0812">Transmembrane</keyword>
<evidence type="ECO:0000313" key="2">
    <source>
        <dbReference type="EMBL" id="GFH27662.1"/>
    </source>
</evidence>
<protein>
    <submittedName>
        <fullName evidence="2">PKD_channel domain-containing protein</fullName>
    </submittedName>
</protein>
<reference evidence="2 3" key="1">
    <citation type="submission" date="2020-02" db="EMBL/GenBank/DDBJ databases">
        <title>Draft genome sequence of Haematococcus lacustris strain NIES-144.</title>
        <authorList>
            <person name="Morimoto D."/>
            <person name="Nakagawa S."/>
            <person name="Yoshida T."/>
            <person name="Sawayama S."/>
        </authorList>
    </citation>
    <scope>NUCLEOTIDE SEQUENCE [LARGE SCALE GENOMIC DNA]</scope>
    <source>
        <strain evidence="2 3">NIES-144</strain>
    </source>
</reference>
<keyword evidence="3" id="KW-1185">Reference proteome</keyword>
<name>A0A6A0A595_HAELA</name>
<dbReference type="Proteomes" id="UP000485058">
    <property type="component" value="Unassembled WGS sequence"/>
</dbReference>
<evidence type="ECO:0000313" key="3">
    <source>
        <dbReference type="Proteomes" id="UP000485058"/>
    </source>
</evidence>